<dbReference type="Pfam" id="PF00355">
    <property type="entry name" value="Rieske"/>
    <property type="match status" value="1"/>
</dbReference>
<evidence type="ECO:0000256" key="9">
    <source>
        <dbReference type="ARBA" id="ARBA00034078"/>
    </source>
</evidence>
<keyword evidence="10" id="KW-0732">Signal</keyword>
<feature type="signal peptide" evidence="10">
    <location>
        <begin position="1"/>
        <end position="28"/>
    </location>
</feature>
<dbReference type="InterPro" id="IPR005805">
    <property type="entry name" value="Rieske_Fe-S_prot_C"/>
</dbReference>
<dbReference type="SUPFAM" id="SSF50022">
    <property type="entry name" value="ISP domain"/>
    <property type="match status" value="1"/>
</dbReference>
<dbReference type="GO" id="GO:0004497">
    <property type="term" value="F:monooxygenase activity"/>
    <property type="evidence" value="ECO:0007669"/>
    <property type="project" value="UniProtKB-ARBA"/>
</dbReference>
<gene>
    <name evidence="12" type="ORF">D5S18_20625</name>
</gene>
<protein>
    <recommendedName>
        <fullName evidence="2">Cytochrome bc1 complex Rieske iron-sulfur subunit</fullName>
    </recommendedName>
    <alternativeName>
        <fullName evidence="8">Cytochrome bc1 reductase complex subunit QcrA</fullName>
    </alternativeName>
</protein>
<dbReference type="PANTHER" id="PTHR10134">
    <property type="entry name" value="CYTOCHROME B-C1 COMPLEX SUBUNIT RIESKE, MITOCHONDRIAL"/>
    <property type="match status" value="1"/>
</dbReference>
<dbReference type="GO" id="GO:0016705">
    <property type="term" value="F:oxidoreductase activity, acting on paired donors, with incorporation or reduction of molecular oxygen"/>
    <property type="evidence" value="ECO:0007669"/>
    <property type="project" value="UniProtKB-ARBA"/>
</dbReference>
<dbReference type="Proteomes" id="UP000266677">
    <property type="component" value="Unassembled WGS sequence"/>
</dbReference>
<evidence type="ECO:0000259" key="11">
    <source>
        <dbReference type="PROSITE" id="PS51296"/>
    </source>
</evidence>
<evidence type="ECO:0000256" key="6">
    <source>
        <dbReference type="ARBA" id="ARBA00023014"/>
    </source>
</evidence>
<dbReference type="CDD" id="cd03467">
    <property type="entry name" value="Rieske"/>
    <property type="match status" value="1"/>
</dbReference>
<dbReference type="RefSeq" id="WP_120042676.1">
    <property type="nucleotide sequence ID" value="NZ_QZFU01000023.1"/>
</dbReference>
<evidence type="ECO:0000256" key="10">
    <source>
        <dbReference type="SAM" id="SignalP"/>
    </source>
</evidence>
<name>A0A3A4KGL3_9NOCA</name>
<proteinExistence type="predicted"/>
<evidence type="ECO:0000256" key="1">
    <source>
        <dbReference type="ARBA" id="ARBA00002494"/>
    </source>
</evidence>
<evidence type="ECO:0000256" key="4">
    <source>
        <dbReference type="ARBA" id="ARBA00022723"/>
    </source>
</evidence>
<feature type="domain" description="Rieske" evidence="11">
    <location>
        <begin position="41"/>
        <end position="130"/>
    </location>
</feature>
<dbReference type="AlphaFoldDB" id="A0A3A4KGL3"/>
<keyword evidence="6" id="KW-0411">Iron-sulfur</keyword>
<dbReference type="PROSITE" id="PS51296">
    <property type="entry name" value="RIESKE"/>
    <property type="match status" value="1"/>
</dbReference>
<keyword evidence="3" id="KW-0001">2Fe-2S</keyword>
<evidence type="ECO:0000256" key="8">
    <source>
        <dbReference type="ARBA" id="ARBA00029586"/>
    </source>
</evidence>
<dbReference type="GO" id="GO:0046872">
    <property type="term" value="F:metal ion binding"/>
    <property type="evidence" value="ECO:0007669"/>
    <property type="project" value="UniProtKB-KW"/>
</dbReference>
<dbReference type="InterPro" id="IPR006311">
    <property type="entry name" value="TAT_signal"/>
</dbReference>
<sequence length="131" mass="12892">MAIEQFNRRTVVLGASAAAVVAACAVKAAGKPARSAADGGQQLARTGDVPVGSGIIVGGTVLTQPGPGDFRGFSTTCTHQGCAVNAVAGGTINCPCHGSRYNLDGSVANGPAPAPLAPVAVHVQDDWIVTG</sequence>
<comment type="caution">
    <text evidence="12">The sequence shown here is derived from an EMBL/GenBank/DDBJ whole genome shotgun (WGS) entry which is preliminary data.</text>
</comment>
<evidence type="ECO:0000313" key="13">
    <source>
        <dbReference type="Proteomes" id="UP000266677"/>
    </source>
</evidence>
<dbReference type="PROSITE" id="PS51318">
    <property type="entry name" value="TAT"/>
    <property type="match status" value="1"/>
</dbReference>
<dbReference type="InterPro" id="IPR036922">
    <property type="entry name" value="Rieske_2Fe-2S_sf"/>
</dbReference>
<keyword evidence="4" id="KW-0479">Metal-binding</keyword>
<dbReference type="PRINTS" id="PR00162">
    <property type="entry name" value="RIESKE"/>
</dbReference>
<evidence type="ECO:0000256" key="7">
    <source>
        <dbReference type="ARBA" id="ARBA00023157"/>
    </source>
</evidence>
<organism evidence="12 13">
    <name type="scientific">Nocardia panacis</name>
    <dbReference type="NCBI Taxonomy" id="2340916"/>
    <lineage>
        <taxon>Bacteria</taxon>
        <taxon>Bacillati</taxon>
        <taxon>Actinomycetota</taxon>
        <taxon>Actinomycetes</taxon>
        <taxon>Mycobacteriales</taxon>
        <taxon>Nocardiaceae</taxon>
        <taxon>Nocardia</taxon>
    </lineage>
</organism>
<dbReference type="GO" id="GO:0051537">
    <property type="term" value="F:2 iron, 2 sulfur cluster binding"/>
    <property type="evidence" value="ECO:0007669"/>
    <property type="project" value="UniProtKB-KW"/>
</dbReference>
<dbReference type="GO" id="GO:0016020">
    <property type="term" value="C:membrane"/>
    <property type="evidence" value="ECO:0007669"/>
    <property type="project" value="InterPro"/>
</dbReference>
<evidence type="ECO:0000256" key="3">
    <source>
        <dbReference type="ARBA" id="ARBA00022714"/>
    </source>
</evidence>
<dbReference type="EMBL" id="QZFU01000023">
    <property type="protein sequence ID" value="RJO73599.1"/>
    <property type="molecule type" value="Genomic_DNA"/>
</dbReference>
<keyword evidence="5" id="KW-0408">Iron</keyword>
<comment type="function">
    <text evidence="1">Iron-sulfur subunit of the cytochrome bc1 complex, an essential component of the respiratory electron transport chain required for ATP synthesis. The bc1 complex catalyzes the oxidation of menaquinol and the reduction of cytochrome c in the respiratory chain. The bc1 complex operates through a Q-cycle mechanism that couples electron transfer to generation of the proton gradient that drives ATP synthesis.</text>
</comment>
<dbReference type="OrthoDB" id="25106at2"/>
<keyword evidence="13" id="KW-1185">Reference proteome</keyword>
<dbReference type="InterPro" id="IPR017941">
    <property type="entry name" value="Rieske_2Fe-2S"/>
</dbReference>
<comment type="cofactor">
    <cofactor evidence="9">
        <name>[2Fe-2S] cluster</name>
        <dbReference type="ChEBI" id="CHEBI:190135"/>
    </cofactor>
</comment>
<evidence type="ECO:0000256" key="5">
    <source>
        <dbReference type="ARBA" id="ARBA00023004"/>
    </source>
</evidence>
<evidence type="ECO:0000313" key="12">
    <source>
        <dbReference type="EMBL" id="RJO73599.1"/>
    </source>
</evidence>
<keyword evidence="7" id="KW-1015">Disulfide bond</keyword>
<accession>A0A3A4KGL3</accession>
<dbReference type="InterPro" id="IPR014349">
    <property type="entry name" value="Rieske_Fe-S_prot"/>
</dbReference>
<dbReference type="Gene3D" id="2.102.10.10">
    <property type="entry name" value="Rieske [2Fe-2S] iron-sulphur domain"/>
    <property type="match status" value="1"/>
</dbReference>
<feature type="chain" id="PRO_5017310267" description="Cytochrome bc1 complex Rieske iron-sulfur subunit" evidence="10">
    <location>
        <begin position="29"/>
        <end position="131"/>
    </location>
</feature>
<evidence type="ECO:0000256" key="2">
    <source>
        <dbReference type="ARBA" id="ARBA00015816"/>
    </source>
</evidence>
<reference evidence="12 13" key="1">
    <citation type="submission" date="2018-09" db="EMBL/GenBank/DDBJ databases">
        <title>YIM PH21274 draft genome.</title>
        <authorList>
            <person name="Miao C."/>
        </authorList>
    </citation>
    <scope>NUCLEOTIDE SEQUENCE [LARGE SCALE GENOMIC DNA]</scope>
    <source>
        <strain evidence="12 13">YIM PH 21724</strain>
    </source>
</reference>